<dbReference type="Pfam" id="PF00069">
    <property type="entry name" value="Pkinase"/>
    <property type="match status" value="1"/>
</dbReference>
<evidence type="ECO:0000313" key="11">
    <source>
        <dbReference type="EMBL" id="KAF7135024.1"/>
    </source>
</evidence>
<keyword evidence="8" id="KW-0175">Coiled coil</keyword>
<evidence type="ECO:0000256" key="6">
    <source>
        <dbReference type="ARBA" id="ARBA00022840"/>
    </source>
</evidence>
<dbReference type="InterPro" id="IPR017441">
    <property type="entry name" value="Protein_kinase_ATP_BS"/>
</dbReference>
<dbReference type="PANTHER" id="PTHR24056:SF228">
    <property type="entry name" value="PROTEIN IMPAIRED IN BABA-INDUCED STERILITY 1"/>
    <property type="match status" value="1"/>
</dbReference>
<keyword evidence="3" id="KW-0808">Transferase</keyword>
<name>A0A834LI61_RHOSS</name>
<dbReference type="GO" id="GO:0008353">
    <property type="term" value="F:RNA polymerase II CTD heptapeptide repeat kinase activity"/>
    <property type="evidence" value="ECO:0007669"/>
    <property type="project" value="TreeGrafter"/>
</dbReference>
<comment type="caution">
    <text evidence="11">The sequence shown here is derived from an EMBL/GenBank/DDBJ whole genome shotgun (WGS) entry which is preliminary data.</text>
</comment>
<dbReference type="InterPro" id="IPR050108">
    <property type="entry name" value="CDK"/>
</dbReference>
<comment type="similarity">
    <text evidence="1">Belongs to the protein kinase superfamily. CMGC Ser/Thr protein kinase family. CDC2/CDKX subfamily.</text>
</comment>
<feature type="compositionally biased region" description="Low complexity" evidence="9">
    <location>
        <begin position="50"/>
        <end position="62"/>
    </location>
</feature>
<evidence type="ECO:0000256" key="8">
    <source>
        <dbReference type="SAM" id="Coils"/>
    </source>
</evidence>
<gene>
    <name evidence="11" type="ORF">RHSIM_Rhsim08G0150700</name>
</gene>
<evidence type="ECO:0000256" key="5">
    <source>
        <dbReference type="ARBA" id="ARBA00022777"/>
    </source>
</evidence>
<dbReference type="PROSITE" id="PS50011">
    <property type="entry name" value="PROTEIN_KINASE_DOM"/>
    <property type="match status" value="1"/>
</dbReference>
<feature type="region of interest" description="Disordered" evidence="9">
    <location>
        <begin position="536"/>
        <end position="557"/>
    </location>
</feature>
<feature type="binding site" evidence="7">
    <location>
        <position position="149"/>
    </location>
    <ligand>
        <name>ATP</name>
        <dbReference type="ChEBI" id="CHEBI:30616"/>
    </ligand>
</feature>
<keyword evidence="5" id="KW-0418">Kinase</keyword>
<dbReference type="FunFam" id="3.30.200.20:FF:000021">
    <property type="entry name" value="probable serine/threonine-protein kinase At1g54610"/>
    <property type="match status" value="1"/>
</dbReference>
<dbReference type="PROSITE" id="PS00107">
    <property type="entry name" value="PROTEIN_KINASE_ATP"/>
    <property type="match status" value="1"/>
</dbReference>
<evidence type="ECO:0000259" key="10">
    <source>
        <dbReference type="PROSITE" id="PS50011"/>
    </source>
</evidence>
<evidence type="ECO:0000256" key="3">
    <source>
        <dbReference type="ARBA" id="ARBA00022679"/>
    </source>
</evidence>
<keyword evidence="6 7" id="KW-0067">ATP-binding</keyword>
<evidence type="ECO:0000256" key="4">
    <source>
        <dbReference type="ARBA" id="ARBA00022741"/>
    </source>
</evidence>
<dbReference type="PANTHER" id="PTHR24056">
    <property type="entry name" value="CELL DIVISION PROTEIN KINASE"/>
    <property type="match status" value="1"/>
</dbReference>
<reference evidence="11" key="1">
    <citation type="submission" date="2019-11" db="EMBL/GenBank/DDBJ databases">
        <authorList>
            <person name="Liu Y."/>
            <person name="Hou J."/>
            <person name="Li T.-Q."/>
            <person name="Guan C.-H."/>
            <person name="Wu X."/>
            <person name="Wu H.-Z."/>
            <person name="Ling F."/>
            <person name="Zhang R."/>
            <person name="Shi X.-G."/>
            <person name="Ren J.-P."/>
            <person name="Chen E.-F."/>
            <person name="Sun J.-M."/>
        </authorList>
    </citation>
    <scope>NUCLEOTIDE SEQUENCE</scope>
    <source>
        <strain evidence="11">Adult_tree_wgs_1</strain>
        <tissue evidence="11">Leaves</tissue>
    </source>
</reference>
<dbReference type="AlphaFoldDB" id="A0A834LI61"/>
<feature type="domain" description="Protein kinase" evidence="10">
    <location>
        <begin position="120"/>
        <end position="407"/>
    </location>
</feature>
<dbReference type="InterPro" id="IPR000719">
    <property type="entry name" value="Prot_kinase_dom"/>
</dbReference>
<dbReference type="FunFam" id="1.10.510.10:FF:000043">
    <property type="entry name" value="probable serine/threonine-protein kinase At1g54610"/>
    <property type="match status" value="1"/>
</dbReference>
<evidence type="ECO:0000313" key="12">
    <source>
        <dbReference type="Proteomes" id="UP000626092"/>
    </source>
</evidence>
<proteinExistence type="inferred from homology"/>
<dbReference type="EMBL" id="WJXA01000008">
    <property type="protein sequence ID" value="KAF7135024.1"/>
    <property type="molecule type" value="Genomic_DNA"/>
</dbReference>
<keyword evidence="12" id="KW-1185">Reference proteome</keyword>
<dbReference type="PROSITE" id="PS00108">
    <property type="entry name" value="PROTEIN_KINASE_ST"/>
    <property type="match status" value="1"/>
</dbReference>
<feature type="region of interest" description="Disordered" evidence="9">
    <location>
        <begin position="16"/>
        <end position="69"/>
    </location>
</feature>
<dbReference type="Gene3D" id="3.30.200.20">
    <property type="entry name" value="Phosphorylase Kinase, domain 1"/>
    <property type="match status" value="1"/>
</dbReference>
<dbReference type="Proteomes" id="UP000626092">
    <property type="component" value="Unassembled WGS sequence"/>
</dbReference>
<keyword evidence="4 7" id="KW-0547">Nucleotide-binding</keyword>
<organism evidence="11 12">
    <name type="scientific">Rhododendron simsii</name>
    <name type="common">Sims's rhododendron</name>
    <dbReference type="NCBI Taxonomy" id="118357"/>
    <lineage>
        <taxon>Eukaryota</taxon>
        <taxon>Viridiplantae</taxon>
        <taxon>Streptophyta</taxon>
        <taxon>Embryophyta</taxon>
        <taxon>Tracheophyta</taxon>
        <taxon>Spermatophyta</taxon>
        <taxon>Magnoliopsida</taxon>
        <taxon>eudicotyledons</taxon>
        <taxon>Gunneridae</taxon>
        <taxon>Pentapetalae</taxon>
        <taxon>asterids</taxon>
        <taxon>Ericales</taxon>
        <taxon>Ericaceae</taxon>
        <taxon>Ericoideae</taxon>
        <taxon>Rhodoreae</taxon>
        <taxon>Rhododendron</taxon>
    </lineage>
</organism>
<dbReference type="SUPFAM" id="SSF56112">
    <property type="entry name" value="Protein kinase-like (PK-like)"/>
    <property type="match status" value="1"/>
</dbReference>
<dbReference type="GO" id="GO:0000307">
    <property type="term" value="C:cyclin-dependent protein kinase holoenzyme complex"/>
    <property type="evidence" value="ECO:0007669"/>
    <property type="project" value="TreeGrafter"/>
</dbReference>
<dbReference type="GO" id="GO:0032968">
    <property type="term" value="P:positive regulation of transcription elongation by RNA polymerase II"/>
    <property type="evidence" value="ECO:0007669"/>
    <property type="project" value="TreeGrafter"/>
</dbReference>
<feature type="coiled-coil region" evidence="8">
    <location>
        <begin position="446"/>
        <end position="473"/>
    </location>
</feature>
<dbReference type="InterPro" id="IPR011009">
    <property type="entry name" value="Kinase-like_dom_sf"/>
</dbReference>
<dbReference type="GO" id="GO:0005524">
    <property type="term" value="F:ATP binding"/>
    <property type="evidence" value="ECO:0007669"/>
    <property type="project" value="UniProtKB-UniRule"/>
</dbReference>
<accession>A0A834LI61</accession>
<dbReference type="InterPro" id="IPR008271">
    <property type="entry name" value="Ser/Thr_kinase_AS"/>
</dbReference>
<evidence type="ECO:0000256" key="1">
    <source>
        <dbReference type="ARBA" id="ARBA00006485"/>
    </source>
</evidence>
<keyword evidence="2" id="KW-0723">Serine/threonine-protein kinase</keyword>
<evidence type="ECO:0000256" key="7">
    <source>
        <dbReference type="PROSITE-ProRule" id="PRU10141"/>
    </source>
</evidence>
<dbReference type="GO" id="GO:0005634">
    <property type="term" value="C:nucleus"/>
    <property type="evidence" value="ECO:0007669"/>
    <property type="project" value="TreeGrafter"/>
</dbReference>
<dbReference type="Gene3D" id="1.10.510.10">
    <property type="entry name" value="Transferase(Phosphotransferase) domain 1"/>
    <property type="match status" value="1"/>
</dbReference>
<dbReference type="SMART" id="SM00220">
    <property type="entry name" value="S_TKc"/>
    <property type="match status" value="1"/>
</dbReference>
<evidence type="ECO:0000256" key="9">
    <source>
        <dbReference type="SAM" id="MobiDB-lite"/>
    </source>
</evidence>
<protein>
    <recommendedName>
        <fullName evidence="10">Protein kinase domain-containing protein</fullName>
    </recommendedName>
</protein>
<evidence type="ECO:0000256" key="2">
    <source>
        <dbReference type="ARBA" id="ARBA00022527"/>
    </source>
</evidence>
<dbReference type="OrthoDB" id="28397at2759"/>
<sequence length="748" mass="83296">MGCVTSKQAVSVTPALDHSGAFRESGSGRSRGSGLGEVVAVEKKKKRNESSGLSGSELGESGRASSNEYSCGGGESLSFRLGNLQKYVEGEQVAAGWPAWLSAVAGEAIHGWVPLSADSFEKLEKIGQGTYSSVFRARNLDTGKIVALKKVRFDNFEPESVRFMAREITILRRLDHPNIIKLEGLIASRLSCSIYLVFEYMEHDIAGLLSCPDIEFSEAQVKCYMKQLLSGLEHCHSRGVMHRDIKGANLLVNNEGVLKIADFGLANFCNSGPSGDRQPLTSRVVTLWYRPPELLLGSTDYGASVDLWSVGCVFAELLVEKPILQGRTEVEQLHKIFKLCGSPPEDYWKKSKLPHATLFKPQHPYECSLWETFKDIPKPSVHLIKTLLAVEPYKRGTASSALASEYFTTKPYASDPSSLPKYPPSKEIDAKHREDAQSNCLELAKRNGLVGESEDLKQEISTLEGQMDSINWQQRSLSLSLSHTHTHTHINILKLDAWVLSLPPKTQAVYKVDGCKVYNCKEGDIILGMEPPKPSTNLKEETSHVKNASQGDVPYSGPLQVSGSSGFAWAKRRMDDLSVRSRSRSSSRSLIFEPSGAVHVKTSFESKQLENGEVIHGSRTNSRDEESYDVVKNAMLKHWSQIERPDSFDASDGYHSQELSLALYQREEMAAKRISLVCQGQGDMVEFSGPLLSQSYRVDELLERHERQIRQAVRRSWFQRELSNAVLPRSNHQLSEISSMWRLTKAEK</sequence>
<dbReference type="CDD" id="cd07840">
    <property type="entry name" value="STKc_CDK9_like"/>
    <property type="match status" value="1"/>
</dbReference>